<dbReference type="Pfam" id="PF00015">
    <property type="entry name" value="MCPsignal"/>
    <property type="match status" value="1"/>
</dbReference>
<dbReference type="Pfam" id="PF17202">
    <property type="entry name" value="sCache_3_3"/>
    <property type="match status" value="1"/>
</dbReference>
<evidence type="ECO:0000256" key="9">
    <source>
        <dbReference type="SAM" id="Coils"/>
    </source>
</evidence>
<dbReference type="InterPro" id="IPR004089">
    <property type="entry name" value="MCPsignal_dom"/>
</dbReference>
<evidence type="ECO:0000259" key="12">
    <source>
        <dbReference type="PROSITE" id="PS50885"/>
    </source>
</evidence>
<evidence type="ECO:0000256" key="4">
    <source>
        <dbReference type="ARBA" id="ARBA00022989"/>
    </source>
</evidence>
<dbReference type="CDD" id="cd06225">
    <property type="entry name" value="HAMP"/>
    <property type="match status" value="1"/>
</dbReference>
<evidence type="ECO:0000256" key="1">
    <source>
        <dbReference type="ARBA" id="ARBA00004651"/>
    </source>
</evidence>
<dbReference type="PANTHER" id="PTHR32089:SF112">
    <property type="entry name" value="LYSOZYME-LIKE PROTEIN-RELATED"/>
    <property type="match status" value="1"/>
</dbReference>
<dbReference type="Pfam" id="PF00672">
    <property type="entry name" value="HAMP"/>
    <property type="match status" value="1"/>
</dbReference>
<evidence type="ECO:0000313" key="14">
    <source>
        <dbReference type="Proteomes" id="UP000014923"/>
    </source>
</evidence>
<organism evidence="13 14">
    <name type="scientific">Thermobrachium celere DSM 8682</name>
    <dbReference type="NCBI Taxonomy" id="941824"/>
    <lineage>
        <taxon>Bacteria</taxon>
        <taxon>Bacillati</taxon>
        <taxon>Bacillota</taxon>
        <taxon>Clostridia</taxon>
        <taxon>Eubacteriales</taxon>
        <taxon>Clostridiaceae</taxon>
        <taxon>Thermobrachium</taxon>
    </lineage>
</organism>
<dbReference type="PROSITE" id="PS50111">
    <property type="entry name" value="CHEMOTAXIS_TRANSDUC_2"/>
    <property type="match status" value="1"/>
</dbReference>
<evidence type="ECO:0000256" key="2">
    <source>
        <dbReference type="ARBA" id="ARBA00022475"/>
    </source>
</evidence>
<protein>
    <recommendedName>
        <fullName evidence="15">Methyl-accepting chemotaxis protein</fullName>
    </recommendedName>
</protein>
<keyword evidence="2" id="KW-1003">Cell membrane</keyword>
<feature type="domain" description="Methyl-accepting transducer" evidence="11">
    <location>
        <begin position="280"/>
        <end position="537"/>
    </location>
</feature>
<evidence type="ECO:0000256" key="10">
    <source>
        <dbReference type="SAM" id="Phobius"/>
    </source>
</evidence>
<feature type="transmembrane region" description="Helical" evidence="10">
    <location>
        <begin position="161"/>
        <end position="178"/>
    </location>
</feature>
<gene>
    <name evidence="13" type="ORF">TCEL_01282</name>
</gene>
<dbReference type="SUPFAM" id="SSF103190">
    <property type="entry name" value="Sensory domain-like"/>
    <property type="match status" value="1"/>
</dbReference>
<accession>R7RPY0</accession>
<keyword evidence="3 10" id="KW-0812">Transmembrane</keyword>
<comment type="caution">
    <text evidence="13">The sequence shown here is derived from an EMBL/GenBank/DDBJ whole genome shotgun (WGS) entry which is preliminary data.</text>
</comment>
<dbReference type="Gene3D" id="6.10.340.10">
    <property type="match status" value="1"/>
</dbReference>
<feature type="coiled-coil region" evidence="9">
    <location>
        <begin position="316"/>
        <end position="350"/>
    </location>
</feature>
<dbReference type="Proteomes" id="UP000014923">
    <property type="component" value="Unassembled WGS sequence"/>
</dbReference>
<comment type="subcellular location">
    <subcellularLocation>
        <location evidence="1">Cell membrane</location>
        <topology evidence="1">Multi-pass membrane protein</topology>
    </subcellularLocation>
</comment>
<dbReference type="eggNOG" id="COG0840">
    <property type="taxonomic scope" value="Bacteria"/>
</dbReference>
<dbReference type="CDD" id="cd11386">
    <property type="entry name" value="MCP_signal"/>
    <property type="match status" value="1"/>
</dbReference>
<dbReference type="SUPFAM" id="SSF58104">
    <property type="entry name" value="Methyl-accepting chemotaxis protein (MCP) signaling domain"/>
    <property type="match status" value="1"/>
</dbReference>
<dbReference type="SMART" id="SM00304">
    <property type="entry name" value="HAMP"/>
    <property type="match status" value="1"/>
</dbReference>
<dbReference type="InterPro" id="IPR029151">
    <property type="entry name" value="Sensor-like_sf"/>
</dbReference>
<dbReference type="InterPro" id="IPR003660">
    <property type="entry name" value="HAMP_dom"/>
</dbReference>
<evidence type="ECO:0000259" key="11">
    <source>
        <dbReference type="PROSITE" id="PS50111"/>
    </source>
</evidence>
<evidence type="ECO:0000256" key="7">
    <source>
        <dbReference type="ARBA" id="ARBA00029447"/>
    </source>
</evidence>
<name>R7RPY0_9CLOT</name>
<keyword evidence="9" id="KW-0175">Coiled coil</keyword>
<keyword evidence="4 10" id="KW-1133">Transmembrane helix</keyword>
<dbReference type="AlphaFoldDB" id="R7RPY0"/>
<sequence>MQINTKKSISSKIISTYFLLSFVLIFSIMCIVYIQFKNVIQNNILDSNVGFVIELLDKQYTGEWKAEGDKLYKGDNIINEDYKILDDIKKITKADVTIFLNDTRISTTVSNNGQRQVGTKAAQNVVEKVLKQGSDYKGTADVLGIKYVTVYKPIKDSSDKIIGMIFIGYPESFVFGIIRTPMLLIIIISLVVLLLGCTGFYLLVNRNIIKPIEVLNKNLNSVSNLNFKVTVDKKMLERRDEVGEMFNSLNEMMSTLKGMVKKLSDSSSNLFDEANNLTAVSQEMAASSEQVASSVEQVASGAQEQSTSIEEIMFAFDKLSNAMDEVHNKLNSVKDEVQNTEQKASIGKNEMDKLILSIEEIRSAFNVVSEKLNTLNESVYNISSIADVIKGISEQTNLLALNAAIEASRAGEAGRGFSVVADEVRKLAEESKKSTDQIVNIINMIQSEAKEVIETSNNVGRFINNQKESVKATVTSFTDILTSVESIIPLIKGTSEYVNEMVEYKDETVSKIESVNQIASENLAVVEEVSASSEELSASAEEVASASEKLMNLADNLKDIVETFKI</sequence>
<dbReference type="EMBL" id="CAVN010000087">
    <property type="protein sequence ID" value="CDF57368.1"/>
    <property type="molecule type" value="Genomic_DNA"/>
</dbReference>
<feature type="transmembrane region" description="Helical" evidence="10">
    <location>
        <begin position="14"/>
        <end position="34"/>
    </location>
</feature>
<reference evidence="13" key="1">
    <citation type="submission" date="2013-03" db="EMBL/GenBank/DDBJ databases">
        <title>Draft genome sequence of the hydrogen-ethanol-producing anaerobic alkalithermophilic Caloramator celere.</title>
        <authorList>
            <person name="Ciranna A."/>
            <person name="Larjo A."/>
            <person name="Kivisto A."/>
            <person name="Santala V."/>
            <person name="Roos C."/>
            <person name="Karp M."/>
        </authorList>
    </citation>
    <scope>NUCLEOTIDE SEQUENCE [LARGE SCALE GENOMIC DNA]</scope>
    <source>
        <strain evidence="13">DSM 8682</strain>
    </source>
</reference>
<keyword evidence="6 8" id="KW-0807">Transducer</keyword>
<dbReference type="PANTHER" id="PTHR32089">
    <property type="entry name" value="METHYL-ACCEPTING CHEMOTAXIS PROTEIN MCPB"/>
    <property type="match status" value="1"/>
</dbReference>
<evidence type="ECO:0000256" key="5">
    <source>
        <dbReference type="ARBA" id="ARBA00023136"/>
    </source>
</evidence>
<dbReference type="GO" id="GO:0007165">
    <property type="term" value="P:signal transduction"/>
    <property type="evidence" value="ECO:0007669"/>
    <property type="project" value="UniProtKB-KW"/>
</dbReference>
<comment type="similarity">
    <text evidence="7">Belongs to the methyl-accepting chemotaxis (MCP) protein family.</text>
</comment>
<evidence type="ECO:0000313" key="13">
    <source>
        <dbReference type="EMBL" id="CDF57368.1"/>
    </source>
</evidence>
<dbReference type="SMART" id="SM00283">
    <property type="entry name" value="MA"/>
    <property type="match status" value="1"/>
</dbReference>
<evidence type="ECO:0000256" key="6">
    <source>
        <dbReference type="ARBA" id="ARBA00023224"/>
    </source>
</evidence>
<dbReference type="InterPro" id="IPR033463">
    <property type="entry name" value="sCache_3"/>
</dbReference>
<feature type="domain" description="HAMP" evidence="12">
    <location>
        <begin position="206"/>
        <end position="261"/>
    </location>
</feature>
<dbReference type="HOGENOM" id="CLU_000445_107_19_9"/>
<dbReference type="GO" id="GO:0005886">
    <property type="term" value="C:plasma membrane"/>
    <property type="evidence" value="ECO:0007669"/>
    <property type="project" value="UniProtKB-SubCell"/>
</dbReference>
<keyword evidence="14" id="KW-1185">Reference proteome</keyword>
<dbReference type="Gene3D" id="1.10.287.950">
    <property type="entry name" value="Methyl-accepting chemotaxis protein"/>
    <property type="match status" value="1"/>
</dbReference>
<dbReference type="OrthoDB" id="9814363at2"/>
<evidence type="ECO:0000256" key="8">
    <source>
        <dbReference type="PROSITE-ProRule" id="PRU00284"/>
    </source>
</evidence>
<evidence type="ECO:0000256" key="3">
    <source>
        <dbReference type="ARBA" id="ARBA00022692"/>
    </source>
</evidence>
<proteinExistence type="inferred from homology"/>
<dbReference type="PROSITE" id="PS50885">
    <property type="entry name" value="HAMP"/>
    <property type="match status" value="1"/>
</dbReference>
<keyword evidence="5 10" id="KW-0472">Membrane</keyword>
<feature type="transmembrane region" description="Helical" evidence="10">
    <location>
        <begin position="184"/>
        <end position="204"/>
    </location>
</feature>
<dbReference type="RefSeq" id="WP_018660445.1">
    <property type="nucleotide sequence ID" value="NZ_HF952018.1"/>
</dbReference>
<evidence type="ECO:0008006" key="15">
    <source>
        <dbReference type="Google" id="ProtNLM"/>
    </source>
</evidence>